<dbReference type="GO" id="GO:0006355">
    <property type="term" value="P:regulation of DNA-templated transcription"/>
    <property type="evidence" value="ECO:0007669"/>
    <property type="project" value="InterPro"/>
</dbReference>
<dbReference type="SMART" id="SM00349">
    <property type="entry name" value="KRAB"/>
    <property type="match status" value="1"/>
</dbReference>
<dbReference type="Pfam" id="PF01352">
    <property type="entry name" value="KRAB"/>
    <property type="match status" value="1"/>
</dbReference>
<dbReference type="GeneTree" id="ENSGT01150000286936"/>
<sequence>MGLLTFRDVAVDISQEEWEYLDSAQRALYIDVMLENYSNLISVGENIFLKEFLTDPWYIPTSEVTEGCIIACKADLVPCLEQIQVPWNVKREEMVARPGRGE</sequence>
<dbReference type="SUPFAM" id="SSF109640">
    <property type="entry name" value="KRAB domain (Kruppel-associated box)"/>
    <property type="match status" value="1"/>
</dbReference>
<dbReference type="Proteomes" id="UP000694547">
    <property type="component" value="Chromosome 1"/>
</dbReference>
<reference evidence="2" key="2">
    <citation type="submission" date="2025-08" db="UniProtKB">
        <authorList>
            <consortium name="Ensembl"/>
        </authorList>
    </citation>
    <scope>IDENTIFICATION</scope>
</reference>
<reference evidence="2" key="3">
    <citation type="submission" date="2025-09" db="UniProtKB">
        <authorList>
            <consortium name="Ensembl"/>
        </authorList>
    </citation>
    <scope>IDENTIFICATION</scope>
</reference>
<dbReference type="AlphaFoldDB" id="A0A8C8UGV2"/>
<organism evidence="2 3">
    <name type="scientific">Peromyscus maniculatus bairdii</name>
    <name type="common">Prairie deer mouse</name>
    <dbReference type="NCBI Taxonomy" id="230844"/>
    <lineage>
        <taxon>Eukaryota</taxon>
        <taxon>Metazoa</taxon>
        <taxon>Chordata</taxon>
        <taxon>Craniata</taxon>
        <taxon>Vertebrata</taxon>
        <taxon>Euteleostomi</taxon>
        <taxon>Mammalia</taxon>
        <taxon>Eutheria</taxon>
        <taxon>Euarchontoglires</taxon>
        <taxon>Glires</taxon>
        <taxon>Rodentia</taxon>
        <taxon>Myomorpha</taxon>
        <taxon>Muroidea</taxon>
        <taxon>Cricetidae</taxon>
        <taxon>Neotominae</taxon>
        <taxon>Peromyscus</taxon>
    </lineage>
</organism>
<reference evidence="2 3" key="1">
    <citation type="submission" date="2018-10" db="EMBL/GenBank/DDBJ databases">
        <title>Improved assembly of the deer mouse Peromyscus maniculatus genome.</title>
        <authorList>
            <person name="Lassance J.-M."/>
            <person name="Hoekstra H.E."/>
        </authorList>
    </citation>
    <scope>NUCLEOTIDE SEQUENCE [LARGE SCALE GENOMIC DNA]</scope>
</reference>
<dbReference type="InterPro" id="IPR050169">
    <property type="entry name" value="Krueppel_C2H2_ZnF"/>
</dbReference>
<dbReference type="InterPro" id="IPR036051">
    <property type="entry name" value="KRAB_dom_sf"/>
</dbReference>
<name>A0A8C8UGV2_PERMB</name>
<evidence type="ECO:0000259" key="1">
    <source>
        <dbReference type="PROSITE" id="PS50805"/>
    </source>
</evidence>
<dbReference type="CDD" id="cd07765">
    <property type="entry name" value="KRAB_A-box"/>
    <property type="match status" value="1"/>
</dbReference>
<accession>A0A8C8UGV2</accession>
<proteinExistence type="predicted"/>
<dbReference type="Gene3D" id="6.10.140.140">
    <property type="match status" value="1"/>
</dbReference>
<dbReference type="InterPro" id="IPR001909">
    <property type="entry name" value="KRAB"/>
</dbReference>
<feature type="domain" description="KRAB" evidence="1">
    <location>
        <begin position="4"/>
        <end position="99"/>
    </location>
</feature>
<dbReference type="PANTHER" id="PTHR23232:SF150">
    <property type="entry name" value="ZINC FINGER PROTEIN 993-RELATED"/>
    <property type="match status" value="1"/>
</dbReference>
<dbReference type="PANTHER" id="PTHR23232">
    <property type="entry name" value="KRAB DOMAIN C2H2 ZINC FINGER"/>
    <property type="match status" value="1"/>
</dbReference>
<dbReference type="PROSITE" id="PS50805">
    <property type="entry name" value="KRAB"/>
    <property type="match status" value="1"/>
</dbReference>
<evidence type="ECO:0000313" key="3">
    <source>
        <dbReference type="Proteomes" id="UP000694547"/>
    </source>
</evidence>
<protein>
    <recommendedName>
        <fullName evidence="1">KRAB domain-containing protein</fullName>
    </recommendedName>
</protein>
<evidence type="ECO:0000313" key="2">
    <source>
        <dbReference type="Ensembl" id="ENSPEMP00000031412.1"/>
    </source>
</evidence>
<keyword evidence="3" id="KW-1185">Reference proteome</keyword>
<dbReference type="Ensembl" id="ENSPEMT00000042057.1">
    <property type="protein sequence ID" value="ENSPEMP00000031412.1"/>
    <property type="gene ID" value="ENSPEMG00000026665.1"/>
</dbReference>